<keyword evidence="18" id="KW-1185">Reference proteome</keyword>
<reference evidence="17 18" key="1">
    <citation type="submission" date="2020-08" db="EMBL/GenBank/DDBJ databases">
        <authorList>
            <person name="Hejnol A."/>
        </authorList>
    </citation>
    <scope>NUCLEOTIDE SEQUENCE [LARGE SCALE GENOMIC DNA]</scope>
</reference>
<dbReference type="PANTHER" id="PTHR12268">
    <property type="entry name" value="E3 UBIQUITIN-PROTEIN LIGASE KCMF1"/>
    <property type="match status" value="1"/>
</dbReference>
<organism evidence="17 18">
    <name type="scientific">Dimorphilus gyrociliatus</name>
    <dbReference type="NCBI Taxonomy" id="2664684"/>
    <lineage>
        <taxon>Eukaryota</taxon>
        <taxon>Metazoa</taxon>
        <taxon>Spiralia</taxon>
        <taxon>Lophotrochozoa</taxon>
        <taxon>Annelida</taxon>
        <taxon>Polychaeta</taxon>
        <taxon>Polychaeta incertae sedis</taxon>
        <taxon>Dinophilidae</taxon>
        <taxon>Dimorphilus</taxon>
    </lineage>
</organism>
<evidence type="ECO:0000256" key="10">
    <source>
        <dbReference type="ARBA" id="ARBA00023203"/>
    </source>
</evidence>
<dbReference type="PROSITE" id="PS01357">
    <property type="entry name" value="ZF_ZZ_1"/>
    <property type="match status" value="1"/>
</dbReference>
<dbReference type="Pfam" id="PF09069">
    <property type="entry name" value="EF-hand_3"/>
    <property type="match status" value="1"/>
</dbReference>
<dbReference type="AlphaFoldDB" id="A0A7I8W0R0"/>
<dbReference type="GO" id="GO:0042383">
    <property type="term" value="C:sarcolemma"/>
    <property type="evidence" value="ECO:0007669"/>
    <property type="project" value="UniProtKB-SubCell"/>
</dbReference>
<evidence type="ECO:0000256" key="1">
    <source>
        <dbReference type="ARBA" id="ARBA00004245"/>
    </source>
</evidence>
<evidence type="ECO:0000256" key="8">
    <source>
        <dbReference type="ARBA" id="ARBA00022837"/>
    </source>
</evidence>
<dbReference type="Pfam" id="PF09068">
    <property type="entry name" value="EF-hand_2"/>
    <property type="match status" value="1"/>
</dbReference>
<evidence type="ECO:0000313" key="18">
    <source>
        <dbReference type="Proteomes" id="UP000549394"/>
    </source>
</evidence>
<dbReference type="Gene3D" id="1.10.238.10">
    <property type="entry name" value="EF-hand"/>
    <property type="match status" value="2"/>
</dbReference>
<keyword evidence="11" id="KW-0206">Cytoskeleton</keyword>
<dbReference type="GO" id="GO:0016010">
    <property type="term" value="C:dystrophin-associated glycoprotein complex"/>
    <property type="evidence" value="ECO:0007669"/>
    <property type="project" value="UniProtKB-ARBA"/>
</dbReference>
<dbReference type="Proteomes" id="UP000549394">
    <property type="component" value="Unassembled WGS sequence"/>
</dbReference>
<dbReference type="PANTHER" id="PTHR12268:SF14">
    <property type="entry name" value="DYSTROPHIN-1"/>
    <property type="match status" value="1"/>
</dbReference>
<dbReference type="InterPro" id="IPR043145">
    <property type="entry name" value="Znf_ZZ_sf"/>
</dbReference>
<sequence>MRIDGIEDASLDSEWIRSTAENQVPYYINHGEQCTQWDHPQMSQLMKSLCTSVYSVYYKEQITLHSYLEVYVVASVMQRCPLILRLVCKLNDVRFSAYRLAMKVRAIQKHLCMYLVDIASLVSAFEENGLGFCEDVLDIEKMTKVIQAFFDLLHDDHPKLINVSLCVELVLNWILNVYDPKRLALLLSRSRSGQVRTLSFKVLLVLMCKAHLEEKYRYIFRLVADSSGRVDERHFALLLHDCQQIPRALGELAAFGGSNIEPSVRSCFKKLQNGRHHVTINEFLEWLKMEPQSLVWLPVLHRLSAAESARHQAKCSICKQYPIIGFRYRCLRCFNFDMCQNCFFAGRTAKHHKLSHPMNEYCTTTTSGEDMKDFTQMCKNKLRSKRYFKKHPRLGYLPVQTVKEGDQIESPAPTPRHWSTTTFEVQPSTSGNIEVGPASPTTHMHSRMEVYAHRLAQVEDVDKTENSKPNEMDEEHKLIAAYCASLQSTGSTDRKKQQQLVSPLQMMVSVEAEQRLEFEEMIRDLEEENKRLQVEYESLCSQVENHCQVDEGHSNAGGEGSSDLMTEARLLRQHKGRLEARMQILEEHNTQLEAQLKRLHQLFSNQSTNSTTSLPRLRTGGSSLLTSCSQTSLPNTPSRRTLNSSRYSYTDPREIRYRDSSLDRSSLSGRSETEGELDEPQFSPPIITQRKDSLSSLLQMANQVGKAVGTLVNVMTDDEKDDDEEENKKNEKIDLK</sequence>
<evidence type="ECO:0000256" key="4">
    <source>
        <dbReference type="ARBA" id="ARBA00022490"/>
    </source>
</evidence>
<feature type="compositionally biased region" description="Acidic residues" evidence="14">
    <location>
        <begin position="716"/>
        <end position="725"/>
    </location>
</feature>
<evidence type="ECO:0000256" key="14">
    <source>
        <dbReference type="SAM" id="MobiDB-lite"/>
    </source>
</evidence>
<dbReference type="GO" id="GO:0045202">
    <property type="term" value="C:synapse"/>
    <property type="evidence" value="ECO:0007669"/>
    <property type="project" value="GOC"/>
</dbReference>
<name>A0A7I8W0R0_9ANNE</name>
<keyword evidence="10" id="KW-0009">Actin-binding</keyword>
<dbReference type="InterPro" id="IPR011992">
    <property type="entry name" value="EF-hand-dom_pair"/>
</dbReference>
<dbReference type="EMBL" id="CAJFCJ010000015">
    <property type="protein sequence ID" value="CAD5121736.1"/>
    <property type="molecule type" value="Genomic_DNA"/>
</dbReference>
<dbReference type="InterPro" id="IPR000433">
    <property type="entry name" value="Znf_ZZ"/>
</dbReference>
<feature type="domain" description="WW" evidence="15">
    <location>
        <begin position="9"/>
        <end position="42"/>
    </location>
</feature>
<comment type="subcellular location">
    <subcellularLocation>
        <location evidence="2">Cell membrane</location>
        <location evidence="2">Sarcolemma</location>
        <topology evidence="2">Peripheral membrane protein</topology>
        <orientation evidence="2">Cytoplasmic side</orientation>
    </subcellularLocation>
    <subcellularLocation>
        <location evidence="1">Cytoplasm</location>
        <location evidence="1">Cytoskeleton</location>
    </subcellularLocation>
</comment>
<keyword evidence="5" id="KW-0479">Metal-binding</keyword>
<feature type="region of interest" description="Disordered" evidence="14">
    <location>
        <begin position="607"/>
        <end position="686"/>
    </location>
</feature>
<dbReference type="GO" id="GO:0005856">
    <property type="term" value="C:cytoskeleton"/>
    <property type="evidence" value="ECO:0007669"/>
    <property type="project" value="UniProtKB-SubCell"/>
</dbReference>
<comment type="caution">
    <text evidence="17">The sequence shown here is derived from an EMBL/GenBank/DDBJ whole genome shotgun (WGS) entry which is preliminary data.</text>
</comment>
<dbReference type="GO" id="GO:0099536">
    <property type="term" value="P:synaptic signaling"/>
    <property type="evidence" value="ECO:0007669"/>
    <property type="project" value="TreeGrafter"/>
</dbReference>
<feature type="coiled-coil region" evidence="13">
    <location>
        <begin position="575"/>
        <end position="605"/>
    </location>
</feature>
<proteinExistence type="predicted"/>
<feature type="compositionally biased region" description="Basic and acidic residues" evidence="14">
    <location>
        <begin position="726"/>
        <end position="736"/>
    </location>
</feature>
<feature type="compositionally biased region" description="Polar residues" evidence="14">
    <location>
        <begin position="634"/>
        <end position="648"/>
    </location>
</feature>
<keyword evidence="6 12" id="KW-0863">Zinc-finger</keyword>
<feature type="compositionally biased region" description="Polar residues" evidence="14">
    <location>
        <begin position="417"/>
        <end position="432"/>
    </location>
</feature>
<dbReference type="CDD" id="cd02334">
    <property type="entry name" value="ZZ_dystrophin"/>
    <property type="match status" value="1"/>
</dbReference>
<evidence type="ECO:0000256" key="12">
    <source>
        <dbReference type="PROSITE-ProRule" id="PRU00228"/>
    </source>
</evidence>
<dbReference type="InterPro" id="IPR015154">
    <property type="entry name" value="EF-hand_dom_typ2"/>
</dbReference>
<protein>
    <submittedName>
        <fullName evidence="17">DgyrCDS10213</fullName>
    </submittedName>
</protein>
<keyword evidence="13" id="KW-0175">Coiled coil</keyword>
<evidence type="ECO:0000256" key="13">
    <source>
        <dbReference type="SAM" id="Coils"/>
    </source>
</evidence>
<evidence type="ECO:0000259" key="15">
    <source>
        <dbReference type="PROSITE" id="PS50020"/>
    </source>
</evidence>
<evidence type="ECO:0000313" key="17">
    <source>
        <dbReference type="EMBL" id="CAD5121736.1"/>
    </source>
</evidence>
<dbReference type="GO" id="GO:0008270">
    <property type="term" value="F:zinc ion binding"/>
    <property type="evidence" value="ECO:0007669"/>
    <property type="project" value="UniProtKB-KW"/>
</dbReference>
<gene>
    <name evidence="17" type="ORF">DGYR_LOCUS9649</name>
</gene>
<dbReference type="PROSITE" id="PS50020">
    <property type="entry name" value="WW_DOMAIN_2"/>
    <property type="match status" value="1"/>
</dbReference>
<keyword evidence="4" id="KW-0963">Cytoplasm</keyword>
<dbReference type="SMART" id="SM00291">
    <property type="entry name" value="ZnF_ZZ"/>
    <property type="match status" value="1"/>
</dbReference>
<dbReference type="GO" id="GO:0005737">
    <property type="term" value="C:cytoplasm"/>
    <property type="evidence" value="ECO:0007669"/>
    <property type="project" value="UniProtKB-ARBA"/>
</dbReference>
<keyword evidence="7" id="KW-0862">Zinc</keyword>
<dbReference type="InterPro" id="IPR036020">
    <property type="entry name" value="WW_dom_sf"/>
</dbReference>
<evidence type="ECO:0000256" key="6">
    <source>
        <dbReference type="ARBA" id="ARBA00022771"/>
    </source>
</evidence>
<dbReference type="SUPFAM" id="SSF47473">
    <property type="entry name" value="EF-hand"/>
    <property type="match status" value="2"/>
</dbReference>
<accession>A0A7I8W0R0</accession>
<dbReference type="GO" id="GO:0003779">
    <property type="term" value="F:actin binding"/>
    <property type="evidence" value="ECO:0007669"/>
    <property type="project" value="UniProtKB-KW"/>
</dbReference>
<evidence type="ECO:0000256" key="2">
    <source>
        <dbReference type="ARBA" id="ARBA00004278"/>
    </source>
</evidence>
<dbReference type="CDD" id="cd16242">
    <property type="entry name" value="EFh_DMD_like"/>
    <property type="match status" value="1"/>
</dbReference>
<dbReference type="InterPro" id="IPR001202">
    <property type="entry name" value="WW_dom"/>
</dbReference>
<feature type="region of interest" description="Disordered" evidence="14">
    <location>
        <begin position="715"/>
        <end position="736"/>
    </location>
</feature>
<dbReference type="InterPro" id="IPR050774">
    <property type="entry name" value="KCMF1/Dystrophin"/>
</dbReference>
<dbReference type="SUPFAM" id="SSF57850">
    <property type="entry name" value="RING/U-box"/>
    <property type="match status" value="1"/>
</dbReference>
<feature type="domain" description="ZZ-type" evidence="16">
    <location>
        <begin position="310"/>
        <end position="366"/>
    </location>
</feature>
<evidence type="ECO:0000259" key="16">
    <source>
        <dbReference type="PROSITE" id="PS50135"/>
    </source>
</evidence>
<dbReference type="Gene3D" id="2.20.70.10">
    <property type="match status" value="1"/>
</dbReference>
<feature type="region of interest" description="Disordered" evidence="14">
    <location>
        <begin position="406"/>
        <end position="434"/>
    </location>
</feature>
<dbReference type="Pfam" id="PF00569">
    <property type="entry name" value="ZZ"/>
    <property type="match status" value="1"/>
</dbReference>
<feature type="compositionally biased region" description="Low complexity" evidence="14">
    <location>
        <begin position="619"/>
        <end position="633"/>
    </location>
</feature>
<evidence type="ECO:0000256" key="9">
    <source>
        <dbReference type="ARBA" id="ARBA00023136"/>
    </source>
</evidence>
<dbReference type="OrthoDB" id="10057795at2759"/>
<feature type="coiled-coil region" evidence="13">
    <location>
        <begin position="508"/>
        <end position="542"/>
    </location>
</feature>
<dbReference type="PROSITE" id="PS50135">
    <property type="entry name" value="ZF_ZZ_2"/>
    <property type="match status" value="1"/>
</dbReference>
<dbReference type="CDD" id="cd00201">
    <property type="entry name" value="WW"/>
    <property type="match status" value="1"/>
</dbReference>
<dbReference type="InterPro" id="IPR015153">
    <property type="entry name" value="EF-hand_dom_typ1"/>
</dbReference>
<keyword evidence="9" id="KW-0472">Membrane</keyword>
<evidence type="ECO:0000256" key="5">
    <source>
        <dbReference type="ARBA" id="ARBA00022723"/>
    </source>
</evidence>
<feature type="compositionally biased region" description="Basic and acidic residues" evidence="14">
    <location>
        <begin position="651"/>
        <end position="662"/>
    </location>
</feature>
<evidence type="ECO:0000256" key="7">
    <source>
        <dbReference type="ARBA" id="ARBA00022833"/>
    </source>
</evidence>
<dbReference type="FunFam" id="3.30.60.90:FF:000001">
    <property type="entry name" value="Dystrophin isoform 2"/>
    <property type="match status" value="1"/>
</dbReference>
<dbReference type="SUPFAM" id="SSF51045">
    <property type="entry name" value="WW domain"/>
    <property type="match status" value="1"/>
</dbReference>
<keyword evidence="8" id="KW-0106">Calcium</keyword>
<dbReference type="PROSITE" id="PS01159">
    <property type="entry name" value="WW_DOMAIN_1"/>
    <property type="match status" value="1"/>
</dbReference>
<evidence type="ECO:0000256" key="11">
    <source>
        <dbReference type="ARBA" id="ARBA00023212"/>
    </source>
</evidence>
<keyword evidence="3" id="KW-1003">Cell membrane</keyword>
<evidence type="ECO:0000256" key="3">
    <source>
        <dbReference type="ARBA" id="ARBA00022475"/>
    </source>
</evidence>
<dbReference type="Gene3D" id="3.30.60.90">
    <property type="match status" value="1"/>
</dbReference>